<dbReference type="GO" id="GO:0047343">
    <property type="term" value="F:glucose-1-phosphate cytidylyltransferase activity"/>
    <property type="evidence" value="ECO:0007669"/>
    <property type="project" value="UniProtKB-EC"/>
</dbReference>
<dbReference type="InterPro" id="IPR005835">
    <property type="entry name" value="NTP_transferase_dom"/>
</dbReference>
<dbReference type="NCBIfam" id="TIGR02623">
    <property type="entry name" value="G1P_cyt_trans"/>
    <property type="match status" value="1"/>
</dbReference>
<keyword evidence="2" id="KW-0548">Nucleotidyltransferase</keyword>
<dbReference type="AlphaFoldDB" id="A0A7Z0CIY2"/>
<dbReference type="PANTHER" id="PTHR47183:SF1">
    <property type="entry name" value="GLUCOSE-1-PHOSPHATE CYTIDYLYLTRANSFERASE"/>
    <property type="match status" value="1"/>
</dbReference>
<proteinExistence type="predicted"/>
<dbReference type="InterPro" id="IPR029044">
    <property type="entry name" value="Nucleotide-diphossugar_trans"/>
</dbReference>
<dbReference type="PANTHER" id="PTHR47183">
    <property type="entry name" value="GLUCOSE-1-PHOSPHATE CYTIDYLYLTRANSFERASE-RELATED"/>
    <property type="match status" value="1"/>
</dbReference>
<dbReference type="RefSeq" id="WP_274518617.1">
    <property type="nucleotide sequence ID" value="NZ_BBRC01000002.1"/>
</dbReference>
<keyword evidence="3" id="KW-1185">Reference proteome</keyword>
<gene>
    <name evidence="2" type="ORF">BKA03_002568</name>
</gene>
<reference evidence="2 3" key="1">
    <citation type="submission" date="2020-07" db="EMBL/GenBank/DDBJ databases">
        <title>Sequencing the genomes of 1000 actinobacteria strains.</title>
        <authorList>
            <person name="Klenk H.-P."/>
        </authorList>
    </citation>
    <scope>NUCLEOTIDE SEQUENCE [LARGE SCALE GENOMIC DNA]</scope>
    <source>
        <strain evidence="2 3">DSM 19970</strain>
    </source>
</reference>
<dbReference type="Pfam" id="PF00483">
    <property type="entry name" value="NTP_transferase"/>
    <property type="match status" value="1"/>
</dbReference>
<dbReference type="CDD" id="cd02524">
    <property type="entry name" value="G1P_cytidylyltransferase"/>
    <property type="match status" value="1"/>
</dbReference>
<dbReference type="InterPro" id="IPR013446">
    <property type="entry name" value="G1P_cyt_trans-like"/>
</dbReference>
<evidence type="ECO:0000313" key="3">
    <source>
        <dbReference type="Proteomes" id="UP000547973"/>
    </source>
</evidence>
<comment type="caution">
    <text evidence="2">The sequence shown here is derived from an EMBL/GenBank/DDBJ whole genome shotgun (WGS) entry which is preliminary data.</text>
</comment>
<sequence length="254" mass="28493">MLLAGGLGTRMREETEFRPKPMVEVGGKPVLWHIMKILGEQGINDFVICTGYKSEFIKNYFANYGAANQDFTVKLGDPSSMVVHGAHDEFDWTVTVAYTGAATMTGGRIKRVQKYLGDEPFLCTYGDGIANIDLKALQAFHAGHGKTATMTTTQPTTRFGVVDVAEDGGVRQFREKPRSDDWINIGFFIFEPGIFDVLEDNSVLEQEPLHELADRGQIAAFKHDGFWQPMDTYRESIMLNDLWDTGAAPWKIWK</sequence>
<name>A0A7Z0CIY2_9MICO</name>
<dbReference type="EMBL" id="JACBZO010000001">
    <property type="protein sequence ID" value="NYI42449.1"/>
    <property type="molecule type" value="Genomic_DNA"/>
</dbReference>
<organism evidence="2 3">
    <name type="scientific">Demequina lutea</name>
    <dbReference type="NCBI Taxonomy" id="431489"/>
    <lineage>
        <taxon>Bacteria</taxon>
        <taxon>Bacillati</taxon>
        <taxon>Actinomycetota</taxon>
        <taxon>Actinomycetes</taxon>
        <taxon>Micrococcales</taxon>
        <taxon>Demequinaceae</taxon>
        <taxon>Demequina</taxon>
    </lineage>
</organism>
<dbReference type="SUPFAM" id="SSF53448">
    <property type="entry name" value="Nucleotide-diphospho-sugar transferases"/>
    <property type="match status" value="1"/>
</dbReference>
<dbReference type="InterPro" id="IPR046981">
    <property type="entry name" value="G1P_cyt_trans"/>
</dbReference>
<evidence type="ECO:0000313" key="2">
    <source>
        <dbReference type="EMBL" id="NYI42449.1"/>
    </source>
</evidence>
<dbReference type="GO" id="GO:0009243">
    <property type="term" value="P:O antigen biosynthetic process"/>
    <property type="evidence" value="ECO:0007669"/>
    <property type="project" value="InterPro"/>
</dbReference>
<protein>
    <submittedName>
        <fullName evidence="2">Glucose-1-phosphate cytidylyltransferase</fullName>
        <ecNumber evidence="2">2.7.7.33</ecNumber>
    </submittedName>
</protein>
<evidence type="ECO:0000259" key="1">
    <source>
        <dbReference type="Pfam" id="PF00483"/>
    </source>
</evidence>
<dbReference type="EC" id="2.7.7.33" evidence="2"/>
<accession>A0A7Z0CIY2</accession>
<dbReference type="Proteomes" id="UP000547973">
    <property type="component" value="Unassembled WGS sequence"/>
</dbReference>
<dbReference type="Gene3D" id="3.90.550.10">
    <property type="entry name" value="Spore Coat Polysaccharide Biosynthesis Protein SpsA, Chain A"/>
    <property type="match status" value="1"/>
</dbReference>
<feature type="domain" description="Nucleotidyl transferase" evidence="1">
    <location>
        <begin position="1"/>
        <end position="199"/>
    </location>
</feature>
<keyword evidence="2" id="KW-0808">Transferase</keyword>